<keyword evidence="2" id="KW-1185">Reference proteome</keyword>
<evidence type="ECO:0000313" key="2">
    <source>
        <dbReference type="Proteomes" id="UP001234178"/>
    </source>
</evidence>
<proteinExistence type="predicted"/>
<organism evidence="1 2">
    <name type="scientific">Daphnia magna</name>
    <dbReference type="NCBI Taxonomy" id="35525"/>
    <lineage>
        <taxon>Eukaryota</taxon>
        <taxon>Metazoa</taxon>
        <taxon>Ecdysozoa</taxon>
        <taxon>Arthropoda</taxon>
        <taxon>Crustacea</taxon>
        <taxon>Branchiopoda</taxon>
        <taxon>Diplostraca</taxon>
        <taxon>Cladocera</taxon>
        <taxon>Anomopoda</taxon>
        <taxon>Daphniidae</taxon>
        <taxon>Daphnia</taxon>
    </lineage>
</organism>
<protein>
    <submittedName>
        <fullName evidence="1">Uncharacterized protein</fullName>
    </submittedName>
</protein>
<reference evidence="1 2" key="1">
    <citation type="journal article" date="2023" name="Nucleic Acids Res.">
        <title>The hologenome of Daphnia magna reveals possible DNA methylation and microbiome-mediated evolution of the host genome.</title>
        <authorList>
            <person name="Chaturvedi A."/>
            <person name="Li X."/>
            <person name="Dhandapani V."/>
            <person name="Marshall H."/>
            <person name="Kissane S."/>
            <person name="Cuenca-Cambronero M."/>
            <person name="Asole G."/>
            <person name="Calvet F."/>
            <person name="Ruiz-Romero M."/>
            <person name="Marangio P."/>
            <person name="Guigo R."/>
            <person name="Rago D."/>
            <person name="Mirbahai L."/>
            <person name="Eastwood N."/>
            <person name="Colbourne J.K."/>
            <person name="Zhou J."/>
            <person name="Mallon E."/>
            <person name="Orsini L."/>
        </authorList>
    </citation>
    <scope>NUCLEOTIDE SEQUENCE [LARGE SCALE GENOMIC DNA]</scope>
    <source>
        <strain evidence="1">LRV0_1</strain>
    </source>
</reference>
<comment type="caution">
    <text evidence="1">The sequence shown here is derived from an EMBL/GenBank/DDBJ whole genome shotgun (WGS) entry which is preliminary data.</text>
</comment>
<evidence type="ECO:0000313" key="1">
    <source>
        <dbReference type="EMBL" id="KAK4014956.1"/>
    </source>
</evidence>
<dbReference type="EMBL" id="JAOYFB010000004">
    <property type="protein sequence ID" value="KAK4014956.1"/>
    <property type="molecule type" value="Genomic_DNA"/>
</dbReference>
<dbReference type="Proteomes" id="UP001234178">
    <property type="component" value="Unassembled WGS sequence"/>
</dbReference>
<gene>
    <name evidence="1" type="ORF">OUZ56_027468</name>
</gene>
<name>A0ABQ9ZPW8_9CRUS</name>
<sequence>MACGHKEFAPSTGRAVGHPAHNHDQVATAKFMLYLLLAQSDEFDWYGQCGSVLISRHKISDLNNRQESPISFYFPTLIVLDIHRDFLHYTLFKKEDDKRTTK</sequence>
<accession>A0ABQ9ZPW8</accession>